<dbReference type="InterPro" id="IPR051783">
    <property type="entry name" value="NAD(P)-dependent_oxidoreduct"/>
</dbReference>
<dbReference type="EMBL" id="BMQJ01000004">
    <property type="protein sequence ID" value="GGP91485.1"/>
    <property type="molecule type" value="Genomic_DNA"/>
</dbReference>
<reference evidence="3" key="1">
    <citation type="journal article" date="2019" name="Int. J. Syst. Evol. Microbiol.">
        <title>The Global Catalogue of Microorganisms (GCM) 10K type strain sequencing project: providing services to taxonomists for standard genome sequencing and annotation.</title>
        <authorList>
            <consortium name="The Broad Institute Genomics Platform"/>
            <consortium name="The Broad Institute Genome Sequencing Center for Infectious Disease"/>
            <person name="Wu L."/>
            <person name="Ma J."/>
        </authorList>
    </citation>
    <scope>NUCLEOTIDE SEQUENCE [LARGE SCALE GENOMIC DNA]</scope>
    <source>
        <strain evidence="3">JCM 3115</strain>
    </source>
</reference>
<dbReference type="Proteomes" id="UP000611554">
    <property type="component" value="Unassembled WGS sequence"/>
</dbReference>
<accession>A0ABQ2QSJ4</accession>
<evidence type="ECO:0000313" key="3">
    <source>
        <dbReference type="Proteomes" id="UP000611554"/>
    </source>
</evidence>
<proteinExistence type="predicted"/>
<evidence type="ECO:0000259" key="1">
    <source>
        <dbReference type="Pfam" id="PF01370"/>
    </source>
</evidence>
<feature type="domain" description="NAD-dependent epimerase/dehydratase" evidence="1">
    <location>
        <begin position="6"/>
        <end position="212"/>
    </location>
</feature>
<protein>
    <recommendedName>
        <fullName evidence="1">NAD-dependent epimerase/dehydratase domain-containing protein</fullName>
    </recommendedName>
</protein>
<dbReference type="Pfam" id="PF01370">
    <property type="entry name" value="Epimerase"/>
    <property type="match status" value="1"/>
</dbReference>
<keyword evidence="3" id="KW-1185">Reference proteome</keyword>
<dbReference type="Gene3D" id="3.40.50.720">
    <property type="entry name" value="NAD(P)-binding Rossmann-like Domain"/>
    <property type="match status" value="1"/>
</dbReference>
<evidence type="ECO:0000313" key="2">
    <source>
        <dbReference type="EMBL" id="GGP91485.1"/>
    </source>
</evidence>
<dbReference type="SUPFAM" id="SSF51735">
    <property type="entry name" value="NAD(P)-binding Rossmann-fold domains"/>
    <property type="match status" value="1"/>
</dbReference>
<dbReference type="InterPro" id="IPR001509">
    <property type="entry name" value="Epimerase_deHydtase"/>
</dbReference>
<dbReference type="PANTHER" id="PTHR48079:SF6">
    <property type="entry name" value="NAD(P)-BINDING DOMAIN-CONTAINING PROTEIN-RELATED"/>
    <property type="match status" value="1"/>
</dbReference>
<dbReference type="PANTHER" id="PTHR48079">
    <property type="entry name" value="PROTEIN YEEZ"/>
    <property type="match status" value="1"/>
</dbReference>
<dbReference type="InterPro" id="IPR036291">
    <property type="entry name" value="NAD(P)-bd_dom_sf"/>
</dbReference>
<sequence>MGDMRILIIGGTRFVGRHITEAAIAAGHEVSLLHRGRTGADLFPEAEHLVADRDGDLSLLRGRGWDATIDVTAYAPSQVESLASVLTTGQYVFISTCAVYAVPETPGGYAEDAPLAETAGLTSEEVTPASYGPLKVLCEQAAVKLFGPGTLIVRPTYVIGPHDHTGRFTYWVNRIARGGEVLAPGDPSDPIQVIDGRDMATWIISMTERAAAARATAGEKGQTAGTDPLDGTGVFHAVSPAPPFTFGDMLQAIADEVGPPGTTLTWVGEDFLLAEGENGRSLPLWSGGGHRGALNTADPAAANAAGLAPRPLARSVREIRESEAEYATGAEITPEREAELLARWRSRS</sequence>
<gene>
    <name evidence="2" type="ORF">GCM10010140_21530</name>
</gene>
<comment type="caution">
    <text evidence="2">The sequence shown here is derived from an EMBL/GenBank/DDBJ whole genome shotgun (WGS) entry which is preliminary data.</text>
</comment>
<organism evidence="2 3">
    <name type="scientific">Streptosporangium pseudovulgare</name>
    <dbReference type="NCBI Taxonomy" id="35765"/>
    <lineage>
        <taxon>Bacteria</taxon>
        <taxon>Bacillati</taxon>
        <taxon>Actinomycetota</taxon>
        <taxon>Actinomycetes</taxon>
        <taxon>Streptosporangiales</taxon>
        <taxon>Streptosporangiaceae</taxon>
        <taxon>Streptosporangium</taxon>
    </lineage>
</organism>
<name>A0ABQ2QSJ4_9ACTN</name>